<dbReference type="SMART" id="SM00304">
    <property type="entry name" value="HAMP"/>
    <property type="match status" value="1"/>
</dbReference>
<dbReference type="InterPro" id="IPR003660">
    <property type="entry name" value="HAMP_dom"/>
</dbReference>
<dbReference type="CDD" id="cd00082">
    <property type="entry name" value="HisKA"/>
    <property type="match status" value="1"/>
</dbReference>
<keyword evidence="12" id="KW-1185">Reference proteome</keyword>
<dbReference type="SUPFAM" id="SSF158472">
    <property type="entry name" value="HAMP domain-like"/>
    <property type="match status" value="1"/>
</dbReference>
<keyword evidence="7" id="KW-0175">Coiled coil</keyword>
<comment type="catalytic activity">
    <reaction evidence="1">
        <text>ATP + protein L-histidine = ADP + protein N-phospho-L-histidine.</text>
        <dbReference type="EC" id="2.7.13.3"/>
    </reaction>
</comment>
<feature type="transmembrane region" description="Helical" evidence="8">
    <location>
        <begin position="12"/>
        <end position="34"/>
    </location>
</feature>
<feature type="coiled-coil region" evidence="7">
    <location>
        <begin position="319"/>
        <end position="346"/>
    </location>
</feature>
<dbReference type="InterPro" id="IPR003661">
    <property type="entry name" value="HisK_dim/P_dom"/>
</dbReference>
<dbReference type="InterPro" id="IPR003594">
    <property type="entry name" value="HATPase_dom"/>
</dbReference>
<dbReference type="RefSeq" id="WP_236893090.1">
    <property type="nucleotide sequence ID" value="NZ_AP024488.1"/>
</dbReference>
<protein>
    <recommendedName>
        <fullName evidence="3">histidine kinase</fullName>
        <ecNumber evidence="3">2.7.13.3</ecNumber>
    </recommendedName>
</protein>
<feature type="domain" description="HAMP" evidence="10">
    <location>
        <begin position="271"/>
        <end position="324"/>
    </location>
</feature>
<dbReference type="SUPFAM" id="SSF55874">
    <property type="entry name" value="ATPase domain of HSP90 chaperone/DNA topoisomerase II/histidine kinase"/>
    <property type="match status" value="1"/>
</dbReference>
<dbReference type="PANTHER" id="PTHR43065">
    <property type="entry name" value="SENSOR HISTIDINE KINASE"/>
    <property type="match status" value="1"/>
</dbReference>
<accession>A0ABM7PHH6</accession>
<evidence type="ECO:0000256" key="5">
    <source>
        <dbReference type="ARBA" id="ARBA00022679"/>
    </source>
</evidence>
<dbReference type="Gene3D" id="1.10.287.130">
    <property type="match status" value="1"/>
</dbReference>
<gene>
    <name evidence="11" type="ORF">DSLASN_24390</name>
</gene>
<keyword evidence="6" id="KW-0418">Kinase</keyword>
<proteinExistence type="predicted"/>
<dbReference type="SUPFAM" id="SSF47384">
    <property type="entry name" value="Homodimeric domain of signal transducing histidine kinase"/>
    <property type="match status" value="1"/>
</dbReference>
<evidence type="ECO:0000256" key="1">
    <source>
        <dbReference type="ARBA" id="ARBA00000085"/>
    </source>
</evidence>
<dbReference type="Pfam" id="PF02518">
    <property type="entry name" value="HATPase_c"/>
    <property type="match status" value="1"/>
</dbReference>
<evidence type="ECO:0000256" key="7">
    <source>
        <dbReference type="SAM" id="Coils"/>
    </source>
</evidence>
<dbReference type="InterPro" id="IPR036890">
    <property type="entry name" value="HATPase_C_sf"/>
</dbReference>
<dbReference type="InterPro" id="IPR004358">
    <property type="entry name" value="Sig_transdc_His_kin-like_C"/>
</dbReference>
<name>A0ABM7PHH6_9BACT</name>
<sequence length="618" mass="68452">MKKKTAPARLFFSLVLRVTPLAVAVFLTIGYLIFTRTSDSVSARVQAHHKAQHRHAELIMTRKLDSLKESVRVLAANNLVVNSLIDVESRNQYLPIFFRSLRMPGPGSACITLGDYKGRPIICNLDSGVPYGDKPFWGAIAKGQEYFELTPDGLLFAAPVAYHGHAEGAIVVMYPPSQFPDFFNIEAGTDAMVVSSREGPPLFAHQTAPELGATDFFWQKTSLAGYENVWIETGILKQEATDPVKSIEDFLILGICLNILALMASLFLTARVVTKPVVDLTMGMQTISQSGELDRRVHETGPRELREISKAFNRLISRLQETMISREELRDKVEERTRELAEIHGQMVMQEKMASVGQLAAGIAHELNNPINFLRTNVAALADNVTDLTEILGEYRKLAEDVEKPAEPPPGMAAIKSREQALQIDYILSDVPALFKESERGFERISQIIRSMQDFSHVNHTGNLTWFNINKGIEDTLVIAGNVYKYHAEVQTDLGDLPEIPCLPEQLNQVFLNLIVNSAQAIASGAAHGKGLIRIRTWQQDAHVYCEMADNGPGIPEEIQPRIFEPFFTTKAPGKGTGLGLSISYDIVVHKHKGGFCVHCPDTGGTVFTIQLPINPEQ</sequence>
<dbReference type="EC" id="2.7.13.3" evidence="3"/>
<keyword evidence="5" id="KW-0808">Transferase</keyword>
<organism evidence="11 12">
    <name type="scientific">Desulfoluna limicola</name>
    <dbReference type="NCBI Taxonomy" id="2810562"/>
    <lineage>
        <taxon>Bacteria</taxon>
        <taxon>Pseudomonadati</taxon>
        <taxon>Thermodesulfobacteriota</taxon>
        <taxon>Desulfobacteria</taxon>
        <taxon>Desulfobacterales</taxon>
        <taxon>Desulfolunaceae</taxon>
        <taxon>Desulfoluna</taxon>
    </lineage>
</organism>
<dbReference type="PRINTS" id="PR00344">
    <property type="entry name" value="BCTRLSENSOR"/>
</dbReference>
<dbReference type="PROSITE" id="PS50885">
    <property type="entry name" value="HAMP"/>
    <property type="match status" value="1"/>
</dbReference>
<evidence type="ECO:0000256" key="4">
    <source>
        <dbReference type="ARBA" id="ARBA00022553"/>
    </source>
</evidence>
<evidence type="ECO:0000256" key="8">
    <source>
        <dbReference type="SAM" id="Phobius"/>
    </source>
</evidence>
<dbReference type="PROSITE" id="PS50109">
    <property type="entry name" value="HIS_KIN"/>
    <property type="match status" value="1"/>
</dbReference>
<evidence type="ECO:0000259" key="10">
    <source>
        <dbReference type="PROSITE" id="PS50885"/>
    </source>
</evidence>
<dbReference type="Gene3D" id="6.10.340.10">
    <property type="match status" value="1"/>
</dbReference>
<keyword evidence="8" id="KW-0812">Transmembrane</keyword>
<dbReference type="PANTHER" id="PTHR43065:SF50">
    <property type="entry name" value="HISTIDINE KINASE"/>
    <property type="match status" value="1"/>
</dbReference>
<evidence type="ECO:0000259" key="9">
    <source>
        <dbReference type="PROSITE" id="PS50109"/>
    </source>
</evidence>
<dbReference type="Pfam" id="PF00672">
    <property type="entry name" value="HAMP"/>
    <property type="match status" value="1"/>
</dbReference>
<dbReference type="InterPro" id="IPR036097">
    <property type="entry name" value="HisK_dim/P_sf"/>
</dbReference>
<evidence type="ECO:0000313" key="12">
    <source>
        <dbReference type="Proteomes" id="UP001320148"/>
    </source>
</evidence>
<evidence type="ECO:0000256" key="2">
    <source>
        <dbReference type="ARBA" id="ARBA00004370"/>
    </source>
</evidence>
<reference evidence="11 12" key="1">
    <citation type="submission" date="2021-02" db="EMBL/GenBank/DDBJ databases">
        <title>Complete genome of Desulfoluna sp. strain ASN36.</title>
        <authorList>
            <person name="Takahashi A."/>
            <person name="Kojima H."/>
            <person name="Fukui M."/>
        </authorList>
    </citation>
    <scope>NUCLEOTIDE SEQUENCE [LARGE SCALE GENOMIC DNA]</scope>
    <source>
        <strain evidence="11 12">ASN36</strain>
    </source>
</reference>
<evidence type="ECO:0000256" key="6">
    <source>
        <dbReference type="ARBA" id="ARBA00022777"/>
    </source>
</evidence>
<dbReference type="Proteomes" id="UP001320148">
    <property type="component" value="Chromosome"/>
</dbReference>
<keyword evidence="8" id="KW-1133">Transmembrane helix</keyword>
<keyword evidence="8" id="KW-0472">Membrane</keyword>
<evidence type="ECO:0000256" key="3">
    <source>
        <dbReference type="ARBA" id="ARBA00012438"/>
    </source>
</evidence>
<dbReference type="InterPro" id="IPR005467">
    <property type="entry name" value="His_kinase_dom"/>
</dbReference>
<dbReference type="EMBL" id="AP024488">
    <property type="protein sequence ID" value="BCS96807.1"/>
    <property type="molecule type" value="Genomic_DNA"/>
</dbReference>
<dbReference type="SMART" id="SM00388">
    <property type="entry name" value="HisKA"/>
    <property type="match status" value="1"/>
</dbReference>
<evidence type="ECO:0000313" key="11">
    <source>
        <dbReference type="EMBL" id="BCS96807.1"/>
    </source>
</evidence>
<comment type="subcellular location">
    <subcellularLocation>
        <location evidence="2">Membrane</location>
    </subcellularLocation>
</comment>
<feature type="domain" description="Histidine kinase" evidence="9">
    <location>
        <begin position="362"/>
        <end position="616"/>
    </location>
</feature>
<dbReference type="SMART" id="SM00387">
    <property type="entry name" value="HATPase_c"/>
    <property type="match status" value="1"/>
</dbReference>
<keyword evidence="4" id="KW-0597">Phosphoprotein</keyword>
<dbReference type="Gene3D" id="3.30.565.10">
    <property type="entry name" value="Histidine kinase-like ATPase, C-terminal domain"/>
    <property type="match status" value="1"/>
</dbReference>